<evidence type="ECO:0000313" key="7">
    <source>
        <dbReference type="Proteomes" id="UP000664203"/>
    </source>
</evidence>
<sequence>MASLSSSWEPVSPLSPLRDRAPSPNSRSTSPLPKAGDTATILAFRNARDTFRKSLSEKDMKRIMVPTGPEDIVNEVEKWQKGHLESKVAAGVRVGLTHLLRFSASIDMLAQGTPSPGCLLWGSIKFVLTIVQDAAQAYEQLCKALTRMIDCLPRIELYTETFINSSLMADCVNAFYVSAIRFWAKACKFYRRHRLWNFLRVIWDDFDTEFSNLEVDLVRNLNRVESAALAEHIGQSKVATVTQQFVNSELLDAQSSTRRKEITAWLAPVAYDVEYFSNDLASARALRHPKTCVWVLDKTEVMQLCDTSHGSGKSLLWVCANPGAGKTILSSFLIDHFESEESDPVRSNVLYFFCKNTDVDKNTPTAVIRSLLYQLYKSVKDHKERQSLNDDLGLALDRSGQQRAVNFSVLWQLFASHIKSLTSAIIVLDALDECQDPSQLIQALKGLSTLKSIKVIMTSRKESHLHRELNNNPSIEIAPEDIDADIAAFVEAKVKASSRLSNPLVRDLVITKLCNAHDGMFLWVYLMLKELKSCVSMAQVQNVLANLPTGLDGIYKSILERLQTTLTRPSFDLCSKVLTWVVSAVVGSNLVPSLMCEGLIYSQRPLSINEIKQALTLHYDMESDTLLTDDETFPYSDKEIELTCGSLVTIRKGTLQVIHLTIKEFLRSKDGSKDSGFSDLLVDPECASLQLTLVCLRCIAYNSKPLVDMNSNLLQTDWTLEADVPVRHLARAPLLELDDAQEIFSAFKTTFDSKVTFYWVEACMAWQPDSTFRLLVGFDEICDWLSEFEWTARPLHETSLQFLASWCAAMQRLFEEYGAVLARRPWEIYLIDLRDIFWVDRSGFDGDGLERFYEDYGLTSLREADMHLDKYQSSRPLQDKKPPHLQLQQIHRNGSDPANEYIFLVHDERQDVYIWGCAEIRANNQRLFVQHRQTGQRLPPAVDLSGDPDQNYRLISHEMSPDRRHLALVYCIPWSELDSDRHLLTVIWRIDENLSFKRRMNCEPWAKVVFSHVSIIGLFTDQSRAATFMDNRTCVTLSGMLDLRTGQRQPFPEGLFHQVISLAYNVFFCCNGQQLFVAEPVISDSSENGLYMATRVAPFEPNLSVKYSWKDETRQMVDVSPSGRYLVLSVSQALSGTDVNDSGEHAVYVYDTDSSEIIELPLHERFDYRFCKFQFSRHETRLIAFLIGGATENEMLYVNIWDCLVTTPRLQSHIKIYSGPALTRQMIHIHEAGTSAVVVSNAKSIQRIELGETVKSIDATEVTEDLLFKLLTISRDGSHLALVSYGREGGQIQVIDLTSPQAPARRLKLERSQRDISRHLRPGSNLPGDLSPDLGVLVIDAEVFDITTDADKALIPFTIEGLPALLEHHRSFIASSRLRCHVSPCQPYVVYVGEGYPWDGATYIAAIMLFHIDLKSRTSTKLELKIPEKLMSAWAAFHPSLPLMTLSYASPSPAEAKTIQHKAPMLHLAVVDLRSLEITRLAIPDSLPTKVIAE</sequence>
<proteinExistence type="predicted"/>
<feature type="region of interest" description="Disordered" evidence="2">
    <location>
        <begin position="1"/>
        <end position="35"/>
    </location>
</feature>
<evidence type="ECO:0008006" key="8">
    <source>
        <dbReference type="Google" id="ProtNLM"/>
    </source>
</evidence>
<evidence type="ECO:0000259" key="4">
    <source>
        <dbReference type="Pfam" id="PF24809"/>
    </source>
</evidence>
<accession>A0A8H3EM99</accession>
<comment type="caution">
    <text evidence="6">The sequence shown here is derived from an EMBL/GenBank/DDBJ whole genome shotgun (WGS) entry which is preliminary data.</text>
</comment>
<dbReference type="InterPro" id="IPR027417">
    <property type="entry name" value="P-loop_NTPase"/>
</dbReference>
<evidence type="ECO:0000259" key="3">
    <source>
        <dbReference type="Pfam" id="PF22939"/>
    </source>
</evidence>
<dbReference type="Gene3D" id="3.40.50.300">
    <property type="entry name" value="P-loop containing nucleotide triphosphate hydrolases"/>
    <property type="match status" value="1"/>
</dbReference>
<name>A0A8H3EM99_9LECA</name>
<dbReference type="EMBL" id="CAJPDR010000026">
    <property type="protein sequence ID" value="CAF9908013.1"/>
    <property type="molecule type" value="Genomic_DNA"/>
</dbReference>
<reference evidence="6" key="1">
    <citation type="submission" date="2021-03" db="EMBL/GenBank/DDBJ databases">
        <authorList>
            <person name="Tagirdzhanova G."/>
        </authorList>
    </citation>
    <scope>NUCLEOTIDE SEQUENCE</scope>
</reference>
<evidence type="ECO:0000313" key="6">
    <source>
        <dbReference type="EMBL" id="CAF9908013.1"/>
    </source>
</evidence>
<dbReference type="PANTHER" id="PTHR10039">
    <property type="entry name" value="AMELOGENIN"/>
    <property type="match status" value="1"/>
</dbReference>
<dbReference type="Pfam" id="PF24883">
    <property type="entry name" value="NPHP3_N"/>
    <property type="match status" value="1"/>
</dbReference>
<feature type="domain" description="Nephrocystin 3-like N-terminal" evidence="5">
    <location>
        <begin position="291"/>
        <end position="460"/>
    </location>
</feature>
<protein>
    <recommendedName>
        <fullName evidence="8">NACHT domain-containing protein</fullName>
    </recommendedName>
</protein>
<dbReference type="OrthoDB" id="195446at2759"/>
<feature type="domain" description="DUF7708" evidence="4">
    <location>
        <begin position="99"/>
        <end position="231"/>
    </location>
</feature>
<dbReference type="SUPFAM" id="SSF82171">
    <property type="entry name" value="DPP6 N-terminal domain-like"/>
    <property type="match status" value="1"/>
</dbReference>
<gene>
    <name evidence="6" type="ORF">ALECFALPRED_004199</name>
</gene>
<dbReference type="Pfam" id="PF24809">
    <property type="entry name" value="DUF7708"/>
    <property type="match status" value="1"/>
</dbReference>
<organism evidence="6 7">
    <name type="scientific">Alectoria fallacina</name>
    <dbReference type="NCBI Taxonomy" id="1903189"/>
    <lineage>
        <taxon>Eukaryota</taxon>
        <taxon>Fungi</taxon>
        <taxon>Dikarya</taxon>
        <taxon>Ascomycota</taxon>
        <taxon>Pezizomycotina</taxon>
        <taxon>Lecanoromycetes</taxon>
        <taxon>OSLEUM clade</taxon>
        <taxon>Lecanoromycetidae</taxon>
        <taxon>Lecanorales</taxon>
        <taxon>Lecanorineae</taxon>
        <taxon>Parmeliaceae</taxon>
        <taxon>Alectoria</taxon>
    </lineage>
</organism>
<dbReference type="Pfam" id="PF22939">
    <property type="entry name" value="WHD_GPIID"/>
    <property type="match status" value="1"/>
</dbReference>
<dbReference type="InterPro" id="IPR054471">
    <property type="entry name" value="GPIID_WHD"/>
</dbReference>
<dbReference type="InterPro" id="IPR056884">
    <property type="entry name" value="NPHP3-like_N"/>
</dbReference>
<dbReference type="SUPFAM" id="SSF52540">
    <property type="entry name" value="P-loop containing nucleoside triphosphate hydrolases"/>
    <property type="match status" value="1"/>
</dbReference>
<evidence type="ECO:0000259" key="5">
    <source>
        <dbReference type="Pfam" id="PF24883"/>
    </source>
</evidence>
<keyword evidence="1" id="KW-0677">Repeat</keyword>
<dbReference type="InterPro" id="IPR056125">
    <property type="entry name" value="DUF7708"/>
</dbReference>
<dbReference type="PANTHER" id="PTHR10039:SF14">
    <property type="entry name" value="NACHT DOMAIN-CONTAINING PROTEIN"/>
    <property type="match status" value="1"/>
</dbReference>
<evidence type="ECO:0000256" key="2">
    <source>
        <dbReference type="SAM" id="MobiDB-lite"/>
    </source>
</evidence>
<feature type="domain" description="GPI inositol-deacylase winged helix" evidence="3">
    <location>
        <begin position="601"/>
        <end position="676"/>
    </location>
</feature>
<dbReference type="Proteomes" id="UP000664203">
    <property type="component" value="Unassembled WGS sequence"/>
</dbReference>
<keyword evidence="7" id="KW-1185">Reference proteome</keyword>
<evidence type="ECO:0000256" key="1">
    <source>
        <dbReference type="ARBA" id="ARBA00022737"/>
    </source>
</evidence>